<dbReference type="CDD" id="cd00610">
    <property type="entry name" value="OAT_like"/>
    <property type="match status" value="1"/>
</dbReference>
<dbReference type="InterPro" id="IPR015422">
    <property type="entry name" value="PyrdxlP-dep_Trfase_small"/>
</dbReference>
<evidence type="ECO:0000256" key="1">
    <source>
        <dbReference type="ARBA" id="ARBA00001933"/>
    </source>
</evidence>
<dbReference type="KEGG" id="tki:TKV_c21020"/>
<evidence type="ECO:0000256" key="3">
    <source>
        <dbReference type="RuleBase" id="RU003560"/>
    </source>
</evidence>
<sequence length="475" mass="52256">MYEVTKGKVKDDIPEYITLEEALTLNKNQVRENYKEYINSVFVSMLSMLQFDKLFVRAKGVSVWDNEGNEYYDFLGGYGALNLGHNPDEVIEAVEKVKYMPNILQASIGNLPGVLAHNLAMITPGNLKRSFFCNSGAEAVEGALKLAKIASGKHKIVYCHNSFHGKSMGALSVTGREKYQRYFKPLVPDTIPIPFGDDKALEEVLKNRDVAAFIVEPIQGEGGVIVPPEGYLKKVRELCTKYDAYLILDEVQTGFGRTGKMFACEYEGVVPDIMCLAKSLGGGVMPIGAYITTEEIWQKAYGTMEKALLHTSTFGGNTYACAAAIASIQAIIEKKLPDAAKEKGEYFLGRLKELKEKHPKLIKDVRGKGLLIGIEFNQPEGGLLDKISGGAISKLSSEYLGSLIAGELQNKHRIITAYTLNNPNVIRLEPPLIVTKEQIDKVVDALDEILTRNSSFLGITVSGAKTVLGSLFKRQ</sequence>
<dbReference type="Proteomes" id="UP000029669">
    <property type="component" value="Chromosome"/>
</dbReference>
<dbReference type="RefSeq" id="WP_049685852.1">
    <property type="nucleotide sequence ID" value="NZ_CP009170.1"/>
</dbReference>
<dbReference type="InterPro" id="IPR005814">
    <property type="entry name" value="Aminotrans_3"/>
</dbReference>
<dbReference type="PANTHER" id="PTHR11986">
    <property type="entry name" value="AMINOTRANSFERASE CLASS III"/>
    <property type="match status" value="1"/>
</dbReference>
<dbReference type="GO" id="GO:0042802">
    <property type="term" value="F:identical protein binding"/>
    <property type="evidence" value="ECO:0007669"/>
    <property type="project" value="TreeGrafter"/>
</dbReference>
<dbReference type="AlphaFoldDB" id="A0A097ATV4"/>
<keyword evidence="4" id="KW-0808">Transferase</keyword>
<dbReference type="Gene3D" id="3.90.1150.10">
    <property type="entry name" value="Aspartate Aminotransferase, domain 1"/>
    <property type="match status" value="1"/>
</dbReference>
<comment type="cofactor">
    <cofactor evidence="1">
        <name>pyridoxal 5'-phosphate</name>
        <dbReference type="ChEBI" id="CHEBI:597326"/>
    </cofactor>
</comment>
<dbReference type="InterPro" id="IPR049704">
    <property type="entry name" value="Aminotrans_3_PPA_site"/>
</dbReference>
<dbReference type="GO" id="GO:0030170">
    <property type="term" value="F:pyridoxal phosphate binding"/>
    <property type="evidence" value="ECO:0007669"/>
    <property type="project" value="InterPro"/>
</dbReference>
<comment type="similarity">
    <text evidence="3">Belongs to the class-III pyridoxal-phosphate-dependent aminotransferase family.</text>
</comment>
<dbReference type="PIRSF" id="PIRSF000521">
    <property type="entry name" value="Transaminase_4ab_Lys_Orn"/>
    <property type="match status" value="1"/>
</dbReference>
<dbReference type="FunFam" id="3.40.640.10:FF:000004">
    <property type="entry name" value="Acetylornithine aminotransferase"/>
    <property type="match status" value="1"/>
</dbReference>
<dbReference type="GO" id="GO:0033094">
    <property type="term" value="F:putrescine--2-oxoglutarate transaminase activity"/>
    <property type="evidence" value="ECO:0007669"/>
    <property type="project" value="UniProtKB-EC"/>
</dbReference>
<dbReference type="InterPro" id="IPR015424">
    <property type="entry name" value="PyrdxlP-dep_Trfase"/>
</dbReference>
<evidence type="ECO:0000313" key="5">
    <source>
        <dbReference type="Proteomes" id="UP000029669"/>
    </source>
</evidence>
<evidence type="ECO:0000256" key="2">
    <source>
        <dbReference type="ARBA" id="ARBA00022898"/>
    </source>
</evidence>
<protein>
    <submittedName>
        <fullName evidence="4">Putrescine aminotransferase PatA</fullName>
        <ecNumber evidence="4">2.6.1.82</ecNumber>
    </submittedName>
</protein>
<dbReference type="Gene3D" id="3.40.640.10">
    <property type="entry name" value="Type I PLP-dependent aspartate aminotransferase-like (Major domain)"/>
    <property type="match status" value="1"/>
</dbReference>
<proteinExistence type="inferred from homology"/>
<dbReference type="InterPro" id="IPR015421">
    <property type="entry name" value="PyrdxlP-dep_Trfase_major"/>
</dbReference>
<dbReference type="PROSITE" id="PS00600">
    <property type="entry name" value="AA_TRANSFER_CLASS_3"/>
    <property type="match status" value="1"/>
</dbReference>
<accession>A0A097ATV4</accession>
<keyword evidence="2 3" id="KW-0663">Pyridoxal phosphate</keyword>
<dbReference type="InterPro" id="IPR050103">
    <property type="entry name" value="Class-III_PLP-dep_AT"/>
</dbReference>
<dbReference type="Pfam" id="PF00202">
    <property type="entry name" value="Aminotran_3"/>
    <property type="match status" value="1"/>
</dbReference>
<name>A0A097ATV4_THEKI</name>
<gene>
    <name evidence="4" type="primary">patA</name>
    <name evidence="4" type="ORF">TKV_c21020</name>
</gene>
<keyword evidence="4" id="KW-0032">Aminotransferase</keyword>
<reference evidence="5" key="1">
    <citation type="journal article" date="2015" name="Genome Announc.">
        <title>Whole-Genome Sequences of 80 Environmental and Clinical Isolates of Burkholderia pseudomallei.</title>
        <authorList>
            <person name="Johnson S.L."/>
            <person name="Baker A.L."/>
            <person name="Chain P.S."/>
            <person name="Currie B.J."/>
            <person name="Daligault H.E."/>
            <person name="Davenport K.W."/>
            <person name="Davis C.B."/>
            <person name="Inglis T.J."/>
            <person name="Kaestli M."/>
            <person name="Koren S."/>
            <person name="Mayo M."/>
            <person name="Merritt A.J."/>
            <person name="Price E.P."/>
            <person name="Sarovich D.S."/>
            <person name="Warner J."/>
            <person name="Rosovitz M.J."/>
        </authorList>
    </citation>
    <scope>NUCLEOTIDE SEQUENCE [LARGE SCALE GENOMIC DNA]</scope>
    <source>
        <strain evidence="5">DSM 2030</strain>
    </source>
</reference>
<dbReference type="HOGENOM" id="CLU_016922_10_0_9"/>
<dbReference type="EMBL" id="CP009170">
    <property type="protein sequence ID" value="AIS53235.1"/>
    <property type="molecule type" value="Genomic_DNA"/>
</dbReference>
<dbReference type="eggNOG" id="COG4992">
    <property type="taxonomic scope" value="Bacteria"/>
</dbReference>
<organism evidence="4 5">
    <name type="scientific">Thermoanaerobacter kivui</name>
    <name type="common">Acetogenium kivui</name>
    <dbReference type="NCBI Taxonomy" id="2325"/>
    <lineage>
        <taxon>Bacteria</taxon>
        <taxon>Bacillati</taxon>
        <taxon>Bacillota</taxon>
        <taxon>Clostridia</taxon>
        <taxon>Thermoanaerobacterales</taxon>
        <taxon>Thermoanaerobacteraceae</taxon>
        <taxon>Thermoanaerobacter</taxon>
    </lineage>
</organism>
<dbReference type="PANTHER" id="PTHR11986:SF121">
    <property type="entry name" value="BLR3010 PROTEIN"/>
    <property type="match status" value="1"/>
</dbReference>
<dbReference type="SUPFAM" id="SSF53383">
    <property type="entry name" value="PLP-dependent transferases"/>
    <property type="match status" value="1"/>
</dbReference>
<evidence type="ECO:0000313" key="4">
    <source>
        <dbReference type="EMBL" id="AIS53235.1"/>
    </source>
</evidence>
<dbReference type="OrthoDB" id="9801052at2"/>
<keyword evidence="5" id="KW-1185">Reference proteome</keyword>
<dbReference type="EC" id="2.6.1.82" evidence="4"/>
<dbReference type="STRING" id="2325.TKV_c21020"/>